<protein>
    <recommendedName>
        <fullName evidence="1">YgjP-like metallopeptidase domain-containing protein</fullName>
    </recommendedName>
</protein>
<keyword evidence="3" id="KW-1185">Reference proteome</keyword>
<dbReference type="eggNOG" id="COG1451">
    <property type="taxonomic scope" value="Bacteria"/>
</dbReference>
<dbReference type="PANTHER" id="PTHR30399">
    <property type="entry name" value="UNCHARACTERIZED PROTEIN YGJP"/>
    <property type="match status" value="1"/>
</dbReference>
<evidence type="ECO:0000313" key="2">
    <source>
        <dbReference type="EMBL" id="ABL00375.1"/>
    </source>
</evidence>
<dbReference type="Pfam" id="PF01863">
    <property type="entry name" value="YgjP-like"/>
    <property type="match status" value="1"/>
</dbReference>
<sequence>MKGVVFRFQIGEYGAEKNKEKESGEMRQLNYLAGYPQQVTSQVNRLIAENRLAGFLNQTYPAAHDIRTDRALYDYAVALKNEFLRSTQPLSRVIYDGKIQVIQNALGCHTFVSRVQGAKLKSKHEIRVASLFRDAPADFLRMIVVHELAHLREKEHNRAFYKLCEYMEPAYQRLEFHLRLYLTHLELTRQSPKQEQKLTPPPSTDPA</sequence>
<dbReference type="PANTHER" id="PTHR30399:SF1">
    <property type="entry name" value="UTP PYROPHOSPHATASE"/>
    <property type="match status" value="1"/>
</dbReference>
<dbReference type="InterPro" id="IPR053136">
    <property type="entry name" value="UTP_pyrophosphatase-like"/>
</dbReference>
<dbReference type="Gene3D" id="3.30.2010.10">
    <property type="entry name" value="Metalloproteases ('zincins'), catalytic domain"/>
    <property type="match status" value="1"/>
</dbReference>
<accession>A1ASQ4</accession>
<proteinExistence type="predicted"/>
<gene>
    <name evidence="2" type="ordered locus">Ppro_2775</name>
</gene>
<organism evidence="2 3">
    <name type="scientific">Pelobacter propionicus (strain DSM 2379 / NBRC 103807 / OttBd1)</name>
    <dbReference type="NCBI Taxonomy" id="338966"/>
    <lineage>
        <taxon>Bacteria</taxon>
        <taxon>Pseudomonadati</taxon>
        <taxon>Thermodesulfobacteriota</taxon>
        <taxon>Desulfuromonadia</taxon>
        <taxon>Desulfuromonadales</taxon>
        <taxon>Desulfuromonadaceae</taxon>
        <taxon>Pelobacter</taxon>
    </lineage>
</organism>
<dbReference type="STRING" id="338966.Ppro_2775"/>
<dbReference type="EMBL" id="CP000482">
    <property type="protein sequence ID" value="ABL00375.1"/>
    <property type="molecule type" value="Genomic_DNA"/>
</dbReference>
<dbReference type="KEGG" id="ppd:Ppro_2775"/>
<evidence type="ECO:0000313" key="3">
    <source>
        <dbReference type="Proteomes" id="UP000006732"/>
    </source>
</evidence>
<feature type="domain" description="YgjP-like metallopeptidase" evidence="1">
    <location>
        <begin position="122"/>
        <end position="179"/>
    </location>
</feature>
<dbReference type="CDD" id="cd07344">
    <property type="entry name" value="M48_yhfN_like"/>
    <property type="match status" value="1"/>
</dbReference>
<dbReference type="HOGENOM" id="CLU_101303_1_0_7"/>
<dbReference type="Proteomes" id="UP000006732">
    <property type="component" value="Chromosome"/>
</dbReference>
<evidence type="ECO:0000259" key="1">
    <source>
        <dbReference type="Pfam" id="PF01863"/>
    </source>
</evidence>
<dbReference type="InterPro" id="IPR002725">
    <property type="entry name" value="YgjP-like_metallopeptidase"/>
</dbReference>
<reference evidence="2 3" key="1">
    <citation type="submission" date="2006-10" db="EMBL/GenBank/DDBJ databases">
        <title>Complete sequence of chromosome of Pelobacter propionicus DSM 2379.</title>
        <authorList>
            <consortium name="US DOE Joint Genome Institute"/>
            <person name="Copeland A."/>
            <person name="Lucas S."/>
            <person name="Lapidus A."/>
            <person name="Barry K."/>
            <person name="Detter J.C."/>
            <person name="Glavina del Rio T."/>
            <person name="Hammon N."/>
            <person name="Israni S."/>
            <person name="Dalin E."/>
            <person name="Tice H."/>
            <person name="Pitluck S."/>
            <person name="Saunders E."/>
            <person name="Brettin T."/>
            <person name="Bruce D."/>
            <person name="Han C."/>
            <person name="Tapia R."/>
            <person name="Schmutz J."/>
            <person name="Larimer F."/>
            <person name="Land M."/>
            <person name="Hauser L."/>
            <person name="Kyrpides N."/>
            <person name="Kim E."/>
            <person name="Lovley D."/>
            <person name="Richardson P."/>
        </authorList>
    </citation>
    <scope>NUCLEOTIDE SEQUENCE [LARGE SCALE GENOMIC DNA]</scope>
    <source>
        <strain evidence="3">DSM 2379 / NBRC 103807 / OttBd1</strain>
    </source>
</reference>
<dbReference type="AlphaFoldDB" id="A1ASQ4"/>
<name>A1ASQ4_PELPD</name>